<feature type="domain" description="EamA" evidence="8">
    <location>
        <begin position="8"/>
        <end position="138"/>
    </location>
</feature>
<evidence type="ECO:0000313" key="10">
    <source>
        <dbReference type="Proteomes" id="UP001054925"/>
    </source>
</evidence>
<dbReference type="GO" id="GO:0016020">
    <property type="term" value="C:membrane"/>
    <property type="evidence" value="ECO:0007669"/>
    <property type="project" value="UniProtKB-SubCell"/>
</dbReference>
<feature type="transmembrane region" description="Helical" evidence="7">
    <location>
        <begin position="36"/>
        <end position="55"/>
    </location>
</feature>
<evidence type="ECO:0000313" key="9">
    <source>
        <dbReference type="EMBL" id="GJN42966.1"/>
    </source>
</evidence>
<dbReference type="PANTHER" id="PTHR32322">
    <property type="entry name" value="INNER MEMBRANE TRANSPORTER"/>
    <property type="match status" value="1"/>
</dbReference>
<feature type="transmembrane region" description="Helical" evidence="7">
    <location>
        <begin position="184"/>
        <end position="206"/>
    </location>
</feature>
<keyword evidence="3 7" id="KW-0812">Transmembrane</keyword>
<evidence type="ECO:0000256" key="3">
    <source>
        <dbReference type="ARBA" id="ARBA00022692"/>
    </source>
</evidence>
<evidence type="ECO:0000256" key="7">
    <source>
        <dbReference type="SAM" id="Phobius"/>
    </source>
</evidence>
<evidence type="ECO:0000256" key="6">
    <source>
        <dbReference type="SAM" id="MobiDB-lite"/>
    </source>
</evidence>
<evidence type="ECO:0000256" key="1">
    <source>
        <dbReference type="ARBA" id="ARBA00004141"/>
    </source>
</evidence>
<feature type="transmembrane region" description="Helical" evidence="7">
    <location>
        <begin position="218"/>
        <end position="237"/>
    </location>
</feature>
<evidence type="ECO:0000256" key="5">
    <source>
        <dbReference type="ARBA" id="ARBA00023136"/>
    </source>
</evidence>
<organism evidence="9 10">
    <name type="scientific">Corynebacterium ammoniagenes</name>
    <name type="common">Brevibacterium ammoniagenes</name>
    <dbReference type="NCBI Taxonomy" id="1697"/>
    <lineage>
        <taxon>Bacteria</taxon>
        <taxon>Bacillati</taxon>
        <taxon>Actinomycetota</taxon>
        <taxon>Actinomycetes</taxon>
        <taxon>Mycobacteriales</taxon>
        <taxon>Corynebacteriaceae</taxon>
        <taxon>Corynebacterium</taxon>
    </lineage>
</organism>
<feature type="transmembrane region" description="Helical" evidence="7">
    <location>
        <begin position="125"/>
        <end position="146"/>
    </location>
</feature>
<feature type="transmembrane region" description="Helical" evidence="7">
    <location>
        <begin position="152"/>
        <end position="172"/>
    </location>
</feature>
<keyword evidence="4 7" id="KW-1133">Transmembrane helix</keyword>
<dbReference type="AlphaFoldDB" id="A0AAV5G7I4"/>
<feature type="transmembrane region" description="Helical" evidence="7">
    <location>
        <begin position="274"/>
        <end position="293"/>
    </location>
</feature>
<dbReference type="PANTHER" id="PTHR32322:SF2">
    <property type="entry name" value="EAMA DOMAIN-CONTAINING PROTEIN"/>
    <property type="match status" value="1"/>
</dbReference>
<feature type="transmembrane region" description="Helical" evidence="7">
    <location>
        <begin position="67"/>
        <end position="86"/>
    </location>
</feature>
<sequence>MNSQGTLLGILAVLGAAALWGTSGTAATFAPDVGPLAMGAAALGFGGMLQALIALPALYHARTELRAHFRIVLAGAVGVFIYPLAFYSSMHLAGVAVGTVVSLGSAPIASGVLERVIEKRHLSRRWMLAAALGIAGATTLCLSTMHNAPSQVAPTIAGIALGLVAGSTYALYSWSAHHLIGRTIGRAAGMGAIFGLGGLALIPVLLATGAPLLSSTQSFTVGAYMALIPMSLGYLLFGYGLTRVNASSATTLTLAEPAIAAILAVVIVGERLALLGWVGIAAIGAALLVLSLGPATGESNRQSTHRPRTTNAKSSLQQQPQ</sequence>
<dbReference type="InterPro" id="IPR000620">
    <property type="entry name" value="EamA_dom"/>
</dbReference>
<feature type="transmembrane region" description="Helical" evidence="7">
    <location>
        <begin position="249"/>
        <end position="268"/>
    </location>
</feature>
<dbReference type="InterPro" id="IPR050638">
    <property type="entry name" value="AA-Vitamin_Transporters"/>
</dbReference>
<dbReference type="RefSeq" id="WP_236163830.1">
    <property type="nucleotide sequence ID" value="NZ_BQKK01000002.1"/>
</dbReference>
<reference evidence="9" key="1">
    <citation type="submission" date="2021-12" db="EMBL/GenBank/DDBJ databases">
        <title>Draft genome sequence of Corynebacterium ammoniagenes strain T-723.</title>
        <authorList>
            <person name="Matsuzawa M."/>
            <person name="Hiratani M."/>
            <person name="Abe I."/>
            <person name="Tsuji Y."/>
            <person name="Nakamura J."/>
        </authorList>
    </citation>
    <scope>NUCLEOTIDE SEQUENCE</scope>
    <source>
        <strain evidence="9">T-723</strain>
    </source>
</reference>
<feature type="transmembrane region" description="Helical" evidence="7">
    <location>
        <begin position="92"/>
        <end position="113"/>
    </location>
</feature>
<gene>
    <name evidence="9" type="ORF">CAT723_14450</name>
</gene>
<dbReference type="Proteomes" id="UP001054925">
    <property type="component" value="Unassembled WGS sequence"/>
</dbReference>
<protein>
    <submittedName>
        <fullName evidence="9">Permease</fullName>
    </submittedName>
</protein>
<evidence type="ECO:0000259" key="8">
    <source>
        <dbReference type="Pfam" id="PF00892"/>
    </source>
</evidence>
<dbReference type="EMBL" id="BQKK01000002">
    <property type="protein sequence ID" value="GJN42966.1"/>
    <property type="molecule type" value="Genomic_DNA"/>
</dbReference>
<dbReference type="Pfam" id="PF00892">
    <property type="entry name" value="EamA"/>
    <property type="match status" value="2"/>
</dbReference>
<comment type="subcellular location">
    <subcellularLocation>
        <location evidence="1">Membrane</location>
        <topology evidence="1">Multi-pass membrane protein</topology>
    </subcellularLocation>
</comment>
<feature type="domain" description="EamA" evidence="8">
    <location>
        <begin position="157"/>
        <end position="291"/>
    </location>
</feature>
<proteinExistence type="inferred from homology"/>
<feature type="region of interest" description="Disordered" evidence="6">
    <location>
        <begin position="297"/>
        <end position="321"/>
    </location>
</feature>
<keyword evidence="5 7" id="KW-0472">Membrane</keyword>
<feature type="compositionally biased region" description="Polar residues" evidence="6">
    <location>
        <begin position="309"/>
        <end position="321"/>
    </location>
</feature>
<comment type="caution">
    <text evidence="9">The sequence shown here is derived from an EMBL/GenBank/DDBJ whole genome shotgun (WGS) entry which is preliminary data.</text>
</comment>
<evidence type="ECO:0000256" key="4">
    <source>
        <dbReference type="ARBA" id="ARBA00022989"/>
    </source>
</evidence>
<evidence type="ECO:0000256" key="2">
    <source>
        <dbReference type="ARBA" id="ARBA00007362"/>
    </source>
</evidence>
<name>A0AAV5G7I4_CORAM</name>
<accession>A0AAV5G7I4</accession>
<dbReference type="InterPro" id="IPR037185">
    <property type="entry name" value="EmrE-like"/>
</dbReference>
<comment type="similarity">
    <text evidence="2">Belongs to the EamA transporter family.</text>
</comment>
<dbReference type="SUPFAM" id="SSF103481">
    <property type="entry name" value="Multidrug resistance efflux transporter EmrE"/>
    <property type="match status" value="2"/>
</dbReference>